<dbReference type="Pfam" id="PF13401">
    <property type="entry name" value="AAA_22"/>
    <property type="match status" value="1"/>
</dbReference>
<feature type="transmembrane region" description="Helical" evidence="1">
    <location>
        <begin position="213"/>
        <end position="237"/>
    </location>
</feature>
<dbReference type="RefSeq" id="WP_390191834.1">
    <property type="nucleotide sequence ID" value="NZ_JBHMEP010000001.1"/>
</dbReference>
<dbReference type="EMBL" id="JBHMEP010000001">
    <property type="protein sequence ID" value="MFB9134148.1"/>
    <property type="molecule type" value="Genomic_DNA"/>
</dbReference>
<evidence type="ECO:0000313" key="4">
    <source>
        <dbReference type="Proteomes" id="UP001589645"/>
    </source>
</evidence>
<proteinExistence type="predicted"/>
<dbReference type="InterPro" id="IPR027417">
    <property type="entry name" value="P-loop_NTPase"/>
</dbReference>
<gene>
    <name evidence="3" type="ORF">ACFFUV_04095</name>
</gene>
<keyword evidence="3" id="KW-0067">ATP-binding</keyword>
<accession>A0ABV5HIV4</accession>
<feature type="transmembrane region" description="Helical" evidence="1">
    <location>
        <begin position="297"/>
        <end position="314"/>
    </location>
</feature>
<keyword evidence="1" id="KW-1133">Transmembrane helix</keyword>
<name>A0ABV5HIV4_9VIBR</name>
<dbReference type="Proteomes" id="UP001589645">
    <property type="component" value="Unassembled WGS sequence"/>
</dbReference>
<evidence type="ECO:0000313" key="3">
    <source>
        <dbReference type="EMBL" id="MFB9134148.1"/>
    </source>
</evidence>
<dbReference type="InterPro" id="IPR049945">
    <property type="entry name" value="AAA_22"/>
</dbReference>
<dbReference type="Gene3D" id="3.40.50.300">
    <property type="entry name" value="P-loop containing nucleotide triphosphate hydrolases"/>
    <property type="match status" value="1"/>
</dbReference>
<keyword evidence="3" id="KW-0547">Nucleotide-binding</keyword>
<feature type="transmembrane region" description="Helical" evidence="1">
    <location>
        <begin position="320"/>
        <end position="343"/>
    </location>
</feature>
<feature type="transmembrane region" description="Helical" evidence="1">
    <location>
        <begin position="173"/>
        <end position="192"/>
    </location>
</feature>
<feature type="transmembrane region" description="Helical" evidence="1">
    <location>
        <begin position="257"/>
        <end position="276"/>
    </location>
</feature>
<reference evidence="3 4" key="1">
    <citation type="submission" date="2024-09" db="EMBL/GenBank/DDBJ databases">
        <authorList>
            <person name="Sun Q."/>
            <person name="Mori K."/>
        </authorList>
    </citation>
    <scope>NUCLEOTIDE SEQUENCE [LARGE SCALE GENOMIC DNA]</scope>
    <source>
        <strain evidence="3 4">CECT 8064</strain>
    </source>
</reference>
<feature type="domain" description="ORC1/DEAH AAA+ ATPase" evidence="2">
    <location>
        <begin position="469"/>
        <end position="582"/>
    </location>
</feature>
<keyword evidence="4" id="KW-1185">Reference proteome</keyword>
<evidence type="ECO:0000259" key="2">
    <source>
        <dbReference type="Pfam" id="PF13401"/>
    </source>
</evidence>
<dbReference type="GO" id="GO:0005524">
    <property type="term" value="F:ATP binding"/>
    <property type="evidence" value="ECO:0007669"/>
    <property type="project" value="UniProtKB-KW"/>
</dbReference>
<dbReference type="CDD" id="cd00009">
    <property type="entry name" value="AAA"/>
    <property type="match status" value="1"/>
</dbReference>
<keyword evidence="1" id="KW-0812">Transmembrane</keyword>
<keyword evidence="1" id="KW-0472">Membrane</keyword>
<comment type="caution">
    <text evidence="3">The sequence shown here is derived from an EMBL/GenBank/DDBJ whole genome shotgun (WGS) entry which is preliminary data.</text>
</comment>
<sequence length="780" mass="90359">MRMLIRLILIIFLLPCVCFASWQSELQPEPNITSESLEIQSKVAALPDSLFIDTEAQQHIRPLLIATLNQQVEQHAHFQANLNRYRHARSDKNWRAAQANYLTLNSLGASKERLIELADTHTRGRLTGFGPYGVTQFKLEWNLTLLNAEYLLYFQLRSFQALVRDLMISPIPVIWAGIKVLLIYCVLIWWLTNSKRLITLFHRTYIENKTQPAFWVRCIWYLSQANRAIAWLIAITLSLRVLSTIPSLQHLIYLEILTWWVLGGSIAISFLLEFAARNSRSSQKETLVLRLKTIRRYVWSIIFAGVILQISMRTLGKTTIYYWITSALYFWFIVVTISALNLWRKKTFCEVESISDRPAWVNWAVRHQNTWVIRILATAIAIVWLITHRLKLRVMTQLSNYQFFSQALAYLFRIEVSKSSGDNHTENHLTAIKGDAAYDYVLPGSDSSELIDYATQEIEQLGRYLLSDSPSMCVVSGERGIGSTTVINQLQSRVKNATAIYVNCPYDGYSALLRSLNQAFGLADDTSEVQLLTHLRQSENSYFIAIDNAQRLVKPMVGGLKHLIHLTNLLRRTHGHHRVLFAIEKASWNFIDRARGERLLFDFVAFLPRWNEKQMAELLSTRINHQGQKSLSFDGLTVPKQWDQDDISEEERAMQGFFRILWHYSDGNPTIALRFFRLSLRIDKHHEQAYVRLFNAPQSQELEKMPKPMLAVLRSVVQLEVSSPEEVSQCTQLSIAEVLGTLRYFQSRGFIEWSEEKARISDHWFRHITNVLDRQHLLVK</sequence>
<dbReference type="SUPFAM" id="SSF52540">
    <property type="entry name" value="P-loop containing nucleoside triphosphate hydrolases"/>
    <property type="match status" value="1"/>
</dbReference>
<organism evidence="3 4">
    <name type="scientific">Vibrio olivae</name>
    <dbReference type="NCBI Taxonomy" id="1243002"/>
    <lineage>
        <taxon>Bacteria</taxon>
        <taxon>Pseudomonadati</taxon>
        <taxon>Pseudomonadota</taxon>
        <taxon>Gammaproteobacteria</taxon>
        <taxon>Vibrionales</taxon>
        <taxon>Vibrionaceae</taxon>
        <taxon>Vibrio</taxon>
    </lineage>
</organism>
<protein>
    <submittedName>
        <fullName evidence="3">ATP-binding protein</fullName>
    </submittedName>
</protein>
<feature type="transmembrane region" description="Helical" evidence="1">
    <location>
        <begin position="371"/>
        <end position="390"/>
    </location>
</feature>
<evidence type="ECO:0000256" key="1">
    <source>
        <dbReference type="SAM" id="Phobius"/>
    </source>
</evidence>